<dbReference type="InterPro" id="IPR052344">
    <property type="entry name" value="Transposase-related"/>
</dbReference>
<dbReference type="STRING" id="1715692.RUE5091_00997"/>
<feature type="region of interest" description="Disordered" evidence="1">
    <location>
        <begin position="67"/>
        <end position="113"/>
    </location>
</feature>
<dbReference type="Proteomes" id="UP000051260">
    <property type="component" value="Unassembled WGS sequence"/>
</dbReference>
<proteinExistence type="predicted"/>
<dbReference type="InterPro" id="IPR039552">
    <property type="entry name" value="IS66_C"/>
</dbReference>
<dbReference type="InterPro" id="IPR004291">
    <property type="entry name" value="Transposase_IS66_central"/>
</dbReference>
<reference evidence="7" key="1">
    <citation type="submission" date="2015-09" db="EMBL/GenBank/DDBJ databases">
        <authorList>
            <person name="Rodrigo-Torres L."/>
            <person name="Arahal D.R."/>
        </authorList>
    </citation>
    <scope>NUCLEOTIDE SEQUENCE [LARGE SCALE GENOMIC DNA]</scope>
    <source>
        <strain evidence="7">CECT 5091</strain>
    </source>
</reference>
<evidence type="ECO:0000259" key="5">
    <source>
        <dbReference type="Pfam" id="PF13817"/>
    </source>
</evidence>
<sequence>MLNDLNIGSDDPSELRRANALLAAEVKSQALLIEKLQHQLAGHNRHRFGSKSESLDQLNLTFEEEEQIAASAKAQTDPVPAAEEDKPPRQHSRKPLPDHLDRQDQVLSPGEQCSHCGGSLKTLGEDVTEELEYVPGRFVVNRIVRPRKACADCETFVQSPLPSRPIERGRPGPGLLAHVLVSKYADHLPLYRQSQIYARDGVDLERSTLSDWVGRSTALLEPLADAIGRMVRQGDGIFADDTPVKMQAPGQKKTKTARVWTYVRDERPWSGQSPPCAWYQFTVDRKGEHPTNHLTGYKGWVHADGYSGFNGLFGESKAREMACMAHVRRKFVDVFAAQGSSVAEEAVRRIAKLYAMEKEARRKSPQERIALRQAKAKPVFDELEQWLHDQLARISGKSPLAKAIRYALGRLPKARAYLDHGCLELDNNTAERAVKPVAIGRKNWMFAGSEGGGKAMAVAFTLIETAKLNGVDPQAWLSWVLERIADHKINRLDELMPWRYAEQSAQQ</sequence>
<feature type="compositionally biased region" description="Basic and acidic residues" evidence="1">
    <location>
        <begin position="95"/>
        <end position="104"/>
    </location>
</feature>
<evidence type="ECO:0000259" key="4">
    <source>
        <dbReference type="Pfam" id="PF13007"/>
    </source>
</evidence>
<feature type="domain" description="Transposase IS66 zinc-finger binding" evidence="3">
    <location>
        <begin position="112"/>
        <end position="154"/>
    </location>
</feature>
<gene>
    <name evidence="6" type="ORF">RUE5091_00997</name>
</gene>
<dbReference type="PANTHER" id="PTHR33678:SF1">
    <property type="entry name" value="BLL1576 PROTEIN"/>
    <property type="match status" value="1"/>
</dbReference>
<dbReference type="RefSeq" id="WP_058280778.1">
    <property type="nucleotide sequence ID" value="NZ_CYUD01000003.1"/>
</dbReference>
<dbReference type="AlphaFoldDB" id="A0A0P1IPH8"/>
<dbReference type="Pfam" id="PF13007">
    <property type="entry name" value="LZ_Tnp_IS66"/>
    <property type="match status" value="1"/>
</dbReference>
<keyword evidence="7" id="KW-1185">Reference proteome</keyword>
<dbReference type="Pfam" id="PF13817">
    <property type="entry name" value="DDE_Tnp_IS66_C"/>
    <property type="match status" value="1"/>
</dbReference>
<evidence type="ECO:0000313" key="6">
    <source>
        <dbReference type="EMBL" id="CUJ90554.1"/>
    </source>
</evidence>
<name>A0A0P1IPH8_9RHOB</name>
<dbReference type="InterPro" id="IPR024463">
    <property type="entry name" value="Transposase_TnpC_homeodom"/>
</dbReference>
<dbReference type="NCBIfam" id="NF033517">
    <property type="entry name" value="transpos_IS66"/>
    <property type="match status" value="1"/>
</dbReference>
<dbReference type="EMBL" id="CYUD01000003">
    <property type="protein sequence ID" value="CUJ90554.1"/>
    <property type="molecule type" value="Genomic_DNA"/>
</dbReference>
<evidence type="ECO:0000313" key="7">
    <source>
        <dbReference type="Proteomes" id="UP000051260"/>
    </source>
</evidence>
<dbReference type="PANTHER" id="PTHR33678">
    <property type="entry name" value="BLL1576 PROTEIN"/>
    <property type="match status" value="1"/>
</dbReference>
<dbReference type="InterPro" id="IPR024474">
    <property type="entry name" value="Znf_dom_IS66"/>
</dbReference>
<feature type="domain" description="Transposase TnpC homeodomain" evidence="4">
    <location>
        <begin position="36"/>
        <end position="103"/>
    </location>
</feature>
<evidence type="ECO:0000259" key="3">
    <source>
        <dbReference type="Pfam" id="PF13005"/>
    </source>
</evidence>
<evidence type="ECO:0000256" key="1">
    <source>
        <dbReference type="SAM" id="MobiDB-lite"/>
    </source>
</evidence>
<protein>
    <submittedName>
        <fullName evidence="6">Transposase</fullName>
    </submittedName>
</protein>
<dbReference type="Pfam" id="PF03050">
    <property type="entry name" value="DDE_Tnp_IS66"/>
    <property type="match status" value="1"/>
</dbReference>
<accession>A0A0P1IPH8</accession>
<feature type="domain" description="Transposase IS66 central" evidence="2">
    <location>
        <begin position="169"/>
        <end position="454"/>
    </location>
</feature>
<dbReference type="Pfam" id="PF13005">
    <property type="entry name" value="zf-IS66"/>
    <property type="match status" value="1"/>
</dbReference>
<dbReference type="OrthoDB" id="9800877at2"/>
<evidence type="ECO:0000259" key="2">
    <source>
        <dbReference type="Pfam" id="PF03050"/>
    </source>
</evidence>
<feature type="domain" description="Transposase IS66 C-terminal" evidence="5">
    <location>
        <begin position="461"/>
        <end position="498"/>
    </location>
</feature>
<organism evidence="6 7">
    <name type="scientific">Ruegeria denitrificans</name>
    <dbReference type="NCBI Taxonomy" id="1715692"/>
    <lineage>
        <taxon>Bacteria</taxon>
        <taxon>Pseudomonadati</taxon>
        <taxon>Pseudomonadota</taxon>
        <taxon>Alphaproteobacteria</taxon>
        <taxon>Rhodobacterales</taxon>
        <taxon>Roseobacteraceae</taxon>
        <taxon>Ruegeria</taxon>
    </lineage>
</organism>